<keyword evidence="3" id="KW-1185">Reference proteome</keyword>
<dbReference type="GeneID" id="68296398"/>
<sequence length="512" mass="53536">MAPKKRTYSNVSESSDDTTNVSSAAAPVPAFAAPATPSAAPQNGSATPRPAPTLPIATPTRPAALPPLTKSQQKRMGMTSFGSESGGPTARGSSYGYEHRLPTDAYPDFLNPAQREEVERQREAESAMPTSTSANAARQPDTTSPGLSYDQASTPTRTQEAARARRLPVLQAPSSQQDSNFSQGGLSAIGHNGNTPLPRPGARHQYAAFRPNPLPRSGLYGHENALQPAQASSPPPWRGSSYASSNVYGGSGAPTQPPSRAAGLAALSNIPGDPAYNPPAVPSIWGSDHWTGNAATGAGDDPFTFPHTTTPNWPGVAEPQQQAGGSGSHYIPQPALQQPWHAQSYQAGSRLPGVQRQGHGDTGFRGATTARTDGVPQHLLRPSNQHNGFEPPFSPTSRTNDSIAERHPSTAPHVPSDLNQEFDWRVSPNPDLDDVVAPASTAVPAHDAHARPDGHQLQAEQGPEMTQTDDSADIQAQQARPFGPTNTGTAPSGYGDMSDVGAATHAQEALAG</sequence>
<feature type="compositionally biased region" description="Low complexity" evidence="1">
    <location>
        <begin position="302"/>
        <end position="311"/>
    </location>
</feature>
<feature type="compositionally biased region" description="Low complexity" evidence="1">
    <location>
        <begin position="22"/>
        <end position="41"/>
    </location>
</feature>
<dbReference type="OrthoDB" id="3649758at2759"/>
<proteinExistence type="predicted"/>
<dbReference type="AlphaFoldDB" id="A0A9P3CRR2"/>
<feature type="compositionally biased region" description="Polar residues" evidence="1">
    <location>
        <begin position="128"/>
        <end position="159"/>
    </location>
</feature>
<dbReference type="RefSeq" id="XP_044662225.1">
    <property type="nucleotide sequence ID" value="XM_044806290.1"/>
</dbReference>
<feature type="compositionally biased region" description="Polar residues" evidence="1">
    <location>
        <begin position="8"/>
        <end position="21"/>
    </location>
</feature>
<gene>
    <name evidence="2" type="ORF">CKM354_001082300</name>
</gene>
<feature type="region of interest" description="Disordered" evidence="1">
    <location>
        <begin position="1"/>
        <end position="512"/>
    </location>
</feature>
<protein>
    <submittedName>
        <fullName evidence="2">Uncharacterized protein</fullName>
    </submittedName>
</protein>
<name>A0A9P3CRR2_9PEZI</name>
<feature type="compositionally biased region" description="Polar residues" evidence="1">
    <location>
        <begin position="172"/>
        <end position="185"/>
    </location>
</feature>
<evidence type="ECO:0000313" key="2">
    <source>
        <dbReference type="EMBL" id="GIZ47738.1"/>
    </source>
</evidence>
<evidence type="ECO:0000256" key="1">
    <source>
        <dbReference type="SAM" id="MobiDB-lite"/>
    </source>
</evidence>
<feature type="compositionally biased region" description="Polar residues" evidence="1">
    <location>
        <begin position="464"/>
        <end position="490"/>
    </location>
</feature>
<organism evidence="2 3">
    <name type="scientific">Cercospora kikuchii</name>
    <dbReference type="NCBI Taxonomy" id="84275"/>
    <lineage>
        <taxon>Eukaryota</taxon>
        <taxon>Fungi</taxon>
        <taxon>Dikarya</taxon>
        <taxon>Ascomycota</taxon>
        <taxon>Pezizomycotina</taxon>
        <taxon>Dothideomycetes</taxon>
        <taxon>Dothideomycetidae</taxon>
        <taxon>Mycosphaerellales</taxon>
        <taxon>Mycosphaerellaceae</taxon>
        <taxon>Cercospora</taxon>
    </lineage>
</organism>
<dbReference type="EMBL" id="BOLY01000007">
    <property type="protein sequence ID" value="GIZ47738.1"/>
    <property type="molecule type" value="Genomic_DNA"/>
</dbReference>
<reference evidence="2 3" key="1">
    <citation type="submission" date="2021-01" db="EMBL/GenBank/DDBJ databases">
        <title>Cercospora kikuchii MAFF 305040 whole genome shotgun sequence.</title>
        <authorList>
            <person name="Kashiwa T."/>
            <person name="Suzuki T."/>
        </authorList>
    </citation>
    <scope>NUCLEOTIDE SEQUENCE [LARGE SCALE GENOMIC DNA]</scope>
    <source>
        <strain evidence="2 3">MAFF 305040</strain>
    </source>
</reference>
<accession>A0A9P3CRR2</accession>
<dbReference type="Proteomes" id="UP000825890">
    <property type="component" value="Unassembled WGS sequence"/>
</dbReference>
<feature type="compositionally biased region" description="Basic and acidic residues" evidence="1">
    <location>
        <begin position="114"/>
        <end position="125"/>
    </location>
</feature>
<feature type="compositionally biased region" description="Low complexity" evidence="1">
    <location>
        <begin position="54"/>
        <end position="69"/>
    </location>
</feature>
<comment type="caution">
    <text evidence="2">The sequence shown here is derived from an EMBL/GenBank/DDBJ whole genome shotgun (WGS) entry which is preliminary data.</text>
</comment>
<evidence type="ECO:0000313" key="3">
    <source>
        <dbReference type="Proteomes" id="UP000825890"/>
    </source>
</evidence>